<dbReference type="HAMAP" id="MF_00862">
    <property type="entry name" value="DabB"/>
    <property type="match status" value="1"/>
</dbReference>
<accession>A0ABV8QLG2</accession>
<feature type="transmembrane region" description="Helical" evidence="7">
    <location>
        <begin position="121"/>
        <end position="138"/>
    </location>
</feature>
<feature type="transmembrane region" description="Helical" evidence="7">
    <location>
        <begin position="286"/>
        <end position="308"/>
    </location>
</feature>
<evidence type="ECO:0000256" key="2">
    <source>
        <dbReference type="ARBA" id="ARBA00022448"/>
    </source>
</evidence>
<evidence type="ECO:0000259" key="10">
    <source>
        <dbReference type="Pfam" id="PF00662"/>
    </source>
</evidence>
<evidence type="ECO:0000313" key="12">
    <source>
        <dbReference type="Proteomes" id="UP001595798"/>
    </source>
</evidence>
<feature type="transmembrane region" description="Helical" evidence="7">
    <location>
        <begin position="12"/>
        <end position="33"/>
    </location>
</feature>
<dbReference type="InterPro" id="IPR001516">
    <property type="entry name" value="Proton_antipo_N"/>
</dbReference>
<evidence type="ECO:0000256" key="1">
    <source>
        <dbReference type="ARBA" id="ARBA00004127"/>
    </source>
</evidence>
<keyword evidence="4 7" id="KW-0812">Transmembrane</keyword>
<dbReference type="PRINTS" id="PR01434">
    <property type="entry name" value="NADHDHGNASE5"/>
</dbReference>
<evidence type="ECO:0000256" key="7">
    <source>
        <dbReference type="HAMAP-Rule" id="MF_00862"/>
    </source>
</evidence>
<feature type="transmembrane region" description="Helical" evidence="7">
    <location>
        <begin position="45"/>
        <end position="65"/>
    </location>
</feature>
<dbReference type="InterPro" id="IPR003945">
    <property type="entry name" value="NU5C-like"/>
</dbReference>
<protein>
    <recommendedName>
        <fullName evidence="7">Probable inorganic carbon transporter subunit DabB</fullName>
    </recommendedName>
</protein>
<name>A0ABV8QLG2_9GAMM</name>
<feature type="transmembrane region" description="Helical" evidence="7">
    <location>
        <begin position="400"/>
        <end position="416"/>
    </location>
</feature>
<dbReference type="RefSeq" id="WP_379889965.1">
    <property type="nucleotide sequence ID" value="NZ_JBHSDI010000062.1"/>
</dbReference>
<keyword evidence="3 7" id="KW-1003">Cell membrane</keyword>
<evidence type="ECO:0000256" key="8">
    <source>
        <dbReference type="RuleBase" id="RU000320"/>
    </source>
</evidence>
<feature type="transmembrane region" description="Helical" evidence="7">
    <location>
        <begin position="90"/>
        <end position="109"/>
    </location>
</feature>
<keyword evidence="5 7" id="KW-1133">Transmembrane helix</keyword>
<keyword evidence="2 7" id="KW-0813">Transport</keyword>
<dbReference type="NCBIfam" id="NF006029">
    <property type="entry name" value="PRK08168.1"/>
    <property type="match status" value="1"/>
</dbReference>
<comment type="similarity">
    <text evidence="7">Belongs to the inorganic carbon transporter (TC 9.A.2) DabB family.</text>
</comment>
<gene>
    <name evidence="7" type="primary">dabB</name>
    <name evidence="11" type="ORF">ACFOZ5_18090</name>
</gene>
<evidence type="ECO:0000256" key="4">
    <source>
        <dbReference type="ARBA" id="ARBA00022692"/>
    </source>
</evidence>
<feature type="transmembrane region" description="Helical" evidence="7">
    <location>
        <begin position="256"/>
        <end position="274"/>
    </location>
</feature>
<evidence type="ECO:0000259" key="9">
    <source>
        <dbReference type="Pfam" id="PF00361"/>
    </source>
</evidence>
<feature type="transmembrane region" description="Helical" evidence="7">
    <location>
        <begin position="461"/>
        <end position="482"/>
    </location>
</feature>
<evidence type="ECO:0000313" key="11">
    <source>
        <dbReference type="EMBL" id="MFC4260934.1"/>
    </source>
</evidence>
<dbReference type="PANTHER" id="PTHR42829">
    <property type="entry name" value="NADH-UBIQUINONE OXIDOREDUCTASE CHAIN 5"/>
    <property type="match status" value="1"/>
</dbReference>
<keyword evidence="6 7" id="KW-0472">Membrane</keyword>
<evidence type="ECO:0000256" key="5">
    <source>
        <dbReference type="ARBA" id="ARBA00022989"/>
    </source>
</evidence>
<dbReference type="InterPro" id="IPR001750">
    <property type="entry name" value="ND/Mrp_TM"/>
</dbReference>
<keyword evidence="12" id="KW-1185">Reference proteome</keyword>
<feature type="transmembrane region" description="Helical" evidence="7">
    <location>
        <begin position="185"/>
        <end position="207"/>
    </location>
</feature>
<proteinExistence type="inferred from homology"/>
<feature type="transmembrane region" description="Helical" evidence="7">
    <location>
        <begin position="320"/>
        <end position="341"/>
    </location>
</feature>
<organism evidence="11 12">
    <name type="scientific">Marinobacter lacisalsi</name>
    <dbReference type="NCBI Taxonomy" id="475979"/>
    <lineage>
        <taxon>Bacteria</taxon>
        <taxon>Pseudomonadati</taxon>
        <taxon>Pseudomonadota</taxon>
        <taxon>Gammaproteobacteria</taxon>
        <taxon>Pseudomonadales</taxon>
        <taxon>Marinobacteraceae</taxon>
        <taxon>Marinobacter</taxon>
    </lineage>
</organism>
<dbReference type="Pfam" id="PF00361">
    <property type="entry name" value="Proton_antipo_M"/>
    <property type="match status" value="1"/>
</dbReference>
<sequence length="538" mass="58099">MNSLMDIPAFGLLAAWLLPVALMLLLAAGCGWLQNPLKLAHCWRIAQRLLLISMAASAAVGAWLLTESVWSATTRLQDSARALGLYPDGISVWMALMVSFIGWVILRFADTYLRADPGHQRFLPWLLVIIGSVLVLVFTNHLLILAFAWVAISLALHHLLTLYQDRPQARLAAVQKFIVSRLGDGFVFLGVGLLYAEHGTFILPDIIAQSGAVATNGVYAWWASVALALAAVLKCAQIPFHGWLLRVMEAPTPVSALLHAGVINLGGFLWLRLFPVFDGFTPGHMILLAVGGTTAVVAVLTMMTHYSVKHALAWSTCAQMGFMLFEIGMGAYTLALLHLLAHSVYKAHSFLASGRTVAVSATHGFPPAPWQVRFLRAGVCAGVAGVVIVLAPQIVQYNPVLGAVLVLAVGAAVLGIPGGTSPLVAGRLCLLAVALVPGYFLLHLLLGPALPDHQPVLLPLAAQWVGWLVVAALLTGTVMTHLSPRYRLVRALCTHFRHGLYLDVPFDRVTGFLAARALRAPYALRRVPHHPFRVEDRS</sequence>
<evidence type="ECO:0000256" key="6">
    <source>
        <dbReference type="ARBA" id="ARBA00023136"/>
    </source>
</evidence>
<comment type="subcellular location">
    <subcellularLocation>
        <location evidence="7">Cell membrane</location>
        <topology evidence="7">Multi-pass membrane protein</topology>
    </subcellularLocation>
    <subcellularLocation>
        <location evidence="1">Endomembrane system</location>
        <topology evidence="1">Multi-pass membrane protein</topology>
    </subcellularLocation>
    <subcellularLocation>
        <location evidence="8">Membrane</location>
        <topology evidence="8">Multi-pass membrane protein</topology>
    </subcellularLocation>
</comment>
<dbReference type="EMBL" id="JBHSDI010000062">
    <property type="protein sequence ID" value="MFC4260934.1"/>
    <property type="molecule type" value="Genomic_DNA"/>
</dbReference>
<dbReference type="InterPro" id="IPR046396">
    <property type="entry name" value="Transporter_DabB"/>
</dbReference>
<comment type="caution">
    <text evidence="11">The sequence shown here is derived from an EMBL/GenBank/DDBJ whole genome shotgun (WGS) entry which is preliminary data.</text>
</comment>
<feature type="domain" description="NADH:quinone oxidoreductase/Mrp antiporter transmembrane" evidence="9">
    <location>
        <begin position="140"/>
        <end position="356"/>
    </location>
</feature>
<feature type="transmembrane region" description="Helical" evidence="7">
    <location>
        <begin position="428"/>
        <end position="449"/>
    </location>
</feature>
<reference evidence="12" key="1">
    <citation type="journal article" date="2019" name="Int. J. Syst. Evol. Microbiol.">
        <title>The Global Catalogue of Microorganisms (GCM) 10K type strain sequencing project: providing services to taxonomists for standard genome sequencing and annotation.</title>
        <authorList>
            <consortium name="The Broad Institute Genomics Platform"/>
            <consortium name="The Broad Institute Genome Sequencing Center for Infectious Disease"/>
            <person name="Wu L."/>
            <person name="Ma J."/>
        </authorList>
    </citation>
    <scope>NUCLEOTIDE SEQUENCE [LARGE SCALE GENOMIC DNA]</scope>
    <source>
        <strain evidence="12">CECT 7297</strain>
    </source>
</reference>
<feature type="transmembrane region" description="Helical" evidence="7">
    <location>
        <begin position="219"/>
        <end position="244"/>
    </location>
</feature>
<comment type="function">
    <text evidence="7">Part of an energy-coupled inorganic carbon pump.</text>
</comment>
<evidence type="ECO:0000256" key="3">
    <source>
        <dbReference type="ARBA" id="ARBA00022475"/>
    </source>
</evidence>
<dbReference type="Proteomes" id="UP001595798">
    <property type="component" value="Unassembled WGS sequence"/>
</dbReference>
<dbReference type="Pfam" id="PF00662">
    <property type="entry name" value="Proton_antipo_N"/>
    <property type="match status" value="1"/>
</dbReference>
<dbReference type="PANTHER" id="PTHR42829:SF1">
    <property type="entry name" value="INORGANIC CARBON TRANSPORTER SUBUNIT DABB-RELATED"/>
    <property type="match status" value="1"/>
</dbReference>
<feature type="domain" description="NADH-Ubiquinone oxidoreductase (complex I) chain 5 N-terminal" evidence="10">
    <location>
        <begin position="83"/>
        <end position="122"/>
    </location>
</feature>
<comment type="subunit">
    <text evidence="7">Forms a complex with DabA.</text>
</comment>